<dbReference type="EMBL" id="CP069114">
    <property type="protein sequence ID" value="QSS63770.1"/>
    <property type="molecule type" value="Genomic_DNA"/>
</dbReference>
<dbReference type="AlphaFoldDB" id="A0A8A1MF49"/>
<gene>
    <name evidence="2" type="ORF">I7I51_00830</name>
</gene>
<sequence>MLVGSLREGDTQWPDADKLWQYPGLVVDEQVEDVPKGQQTWLFPSRWRINESGFLPGKRGSAPKQQRKKEVVVTEYMHKKEKPSTAQSLTEKKGRQKISEFTRIGEKGRKEEEAKSVWRCEGEACAKELWSRPKITAAGAQTEPEK</sequence>
<organism evidence="2 3">
    <name type="scientific">Ajellomyces capsulatus</name>
    <name type="common">Darling's disease fungus</name>
    <name type="synonym">Histoplasma capsulatum</name>
    <dbReference type="NCBI Taxonomy" id="5037"/>
    <lineage>
        <taxon>Eukaryota</taxon>
        <taxon>Fungi</taxon>
        <taxon>Dikarya</taxon>
        <taxon>Ascomycota</taxon>
        <taxon>Pezizomycotina</taxon>
        <taxon>Eurotiomycetes</taxon>
        <taxon>Eurotiomycetidae</taxon>
        <taxon>Onygenales</taxon>
        <taxon>Ajellomycetaceae</taxon>
        <taxon>Histoplasma</taxon>
    </lineage>
</organism>
<feature type="region of interest" description="Disordered" evidence="1">
    <location>
        <begin position="77"/>
        <end position="96"/>
    </location>
</feature>
<dbReference type="VEuPathDB" id="FungiDB:I7I51_00830"/>
<evidence type="ECO:0000313" key="3">
    <source>
        <dbReference type="Proteomes" id="UP000663671"/>
    </source>
</evidence>
<reference evidence="2" key="1">
    <citation type="submission" date="2021-01" db="EMBL/GenBank/DDBJ databases">
        <title>Chromosome-level genome assembly of a human fungal pathogen reveals clustering of transcriptionally co-regulated genes.</title>
        <authorList>
            <person name="Voorhies M."/>
            <person name="Cohen S."/>
            <person name="Shea T.P."/>
            <person name="Petrus S."/>
            <person name="Munoz J.F."/>
            <person name="Poplawski S."/>
            <person name="Goldman W.E."/>
            <person name="Michael T."/>
            <person name="Cuomo C.A."/>
            <person name="Sil A."/>
            <person name="Beyhan S."/>
        </authorList>
    </citation>
    <scope>NUCLEOTIDE SEQUENCE</scope>
    <source>
        <strain evidence="2">WU24</strain>
    </source>
</reference>
<evidence type="ECO:0000313" key="2">
    <source>
        <dbReference type="EMBL" id="QSS63770.1"/>
    </source>
</evidence>
<accession>A0A8A1MF49</accession>
<dbReference type="Proteomes" id="UP000663671">
    <property type="component" value="Chromosome 1"/>
</dbReference>
<proteinExistence type="predicted"/>
<protein>
    <submittedName>
        <fullName evidence="2">Uncharacterized protein</fullName>
    </submittedName>
</protein>
<name>A0A8A1MF49_AJECA</name>
<evidence type="ECO:0000256" key="1">
    <source>
        <dbReference type="SAM" id="MobiDB-lite"/>
    </source>
</evidence>